<reference evidence="5 6" key="1">
    <citation type="submission" date="2024-02" db="EMBL/GenBank/DDBJ databases">
        <authorList>
            <person name="Vignale AGUSTIN F."/>
            <person name="Sosa J E."/>
            <person name="Modenutti C."/>
        </authorList>
    </citation>
    <scope>NUCLEOTIDE SEQUENCE [LARGE SCALE GENOMIC DNA]</scope>
</reference>
<dbReference type="AlphaFoldDB" id="A0ABC8T6U2"/>
<accession>A0ABC8T6U2</accession>
<sequence length="108" mass="11707">MGILEFWVVLIVLGFCLQAQVLNSQNFTCSSNDLKALRDFVSAVESPIGGWDTDSSSNCCNWVGITCKSSSSLGLNYPLNSSRVVHVELGQRRLRSRSGSCLADCSIS</sequence>
<dbReference type="Proteomes" id="UP001642360">
    <property type="component" value="Unassembled WGS sequence"/>
</dbReference>
<keyword evidence="6" id="KW-1185">Reference proteome</keyword>
<proteinExistence type="predicted"/>
<gene>
    <name evidence="5" type="ORF">ILEXP_LOCUS34135</name>
</gene>
<protein>
    <recommendedName>
        <fullName evidence="4">Leucine-rich repeat-containing N-terminal plant-type domain-containing protein</fullName>
    </recommendedName>
</protein>
<evidence type="ECO:0000256" key="2">
    <source>
        <dbReference type="ARBA" id="ARBA00022737"/>
    </source>
</evidence>
<comment type="caution">
    <text evidence="5">The sequence shown here is derived from an EMBL/GenBank/DDBJ whole genome shotgun (WGS) entry which is preliminary data.</text>
</comment>
<dbReference type="InterPro" id="IPR032675">
    <property type="entry name" value="LRR_dom_sf"/>
</dbReference>
<evidence type="ECO:0000256" key="3">
    <source>
        <dbReference type="SAM" id="SignalP"/>
    </source>
</evidence>
<evidence type="ECO:0000313" key="5">
    <source>
        <dbReference type="EMBL" id="CAK9164993.1"/>
    </source>
</evidence>
<evidence type="ECO:0000259" key="4">
    <source>
        <dbReference type="Pfam" id="PF08263"/>
    </source>
</evidence>
<feature type="signal peptide" evidence="3">
    <location>
        <begin position="1"/>
        <end position="24"/>
    </location>
</feature>
<keyword evidence="2" id="KW-0677">Repeat</keyword>
<name>A0ABC8T6U2_9AQUA</name>
<dbReference type="Gene3D" id="3.80.10.10">
    <property type="entry name" value="Ribonuclease Inhibitor"/>
    <property type="match status" value="1"/>
</dbReference>
<dbReference type="EMBL" id="CAUOFW020004298">
    <property type="protein sequence ID" value="CAK9164993.1"/>
    <property type="molecule type" value="Genomic_DNA"/>
</dbReference>
<keyword evidence="3" id="KW-0732">Signal</keyword>
<dbReference type="Pfam" id="PF08263">
    <property type="entry name" value="LRRNT_2"/>
    <property type="match status" value="1"/>
</dbReference>
<organism evidence="5 6">
    <name type="scientific">Ilex paraguariensis</name>
    <name type="common">yerba mate</name>
    <dbReference type="NCBI Taxonomy" id="185542"/>
    <lineage>
        <taxon>Eukaryota</taxon>
        <taxon>Viridiplantae</taxon>
        <taxon>Streptophyta</taxon>
        <taxon>Embryophyta</taxon>
        <taxon>Tracheophyta</taxon>
        <taxon>Spermatophyta</taxon>
        <taxon>Magnoliopsida</taxon>
        <taxon>eudicotyledons</taxon>
        <taxon>Gunneridae</taxon>
        <taxon>Pentapetalae</taxon>
        <taxon>asterids</taxon>
        <taxon>campanulids</taxon>
        <taxon>Aquifoliales</taxon>
        <taxon>Aquifoliaceae</taxon>
        <taxon>Ilex</taxon>
    </lineage>
</organism>
<dbReference type="InterPro" id="IPR013210">
    <property type="entry name" value="LRR_N_plant-typ"/>
</dbReference>
<evidence type="ECO:0000313" key="6">
    <source>
        <dbReference type="Proteomes" id="UP001642360"/>
    </source>
</evidence>
<evidence type="ECO:0000256" key="1">
    <source>
        <dbReference type="ARBA" id="ARBA00022614"/>
    </source>
</evidence>
<feature type="domain" description="Leucine-rich repeat-containing N-terminal plant-type" evidence="4">
    <location>
        <begin position="31"/>
        <end position="67"/>
    </location>
</feature>
<feature type="chain" id="PRO_5044869848" description="Leucine-rich repeat-containing N-terminal plant-type domain-containing protein" evidence="3">
    <location>
        <begin position="25"/>
        <end position="108"/>
    </location>
</feature>
<keyword evidence="1" id="KW-0433">Leucine-rich repeat</keyword>